<comment type="similarity">
    <text evidence="2">Belongs to the glycosyl hydrolase 29 family.</text>
</comment>
<dbReference type="EC" id="3.2.1.51" evidence="3"/>
<name>A0A087AR48_9BIFI</name>
<accession>A0A087AR48</accession>
<dbReference type="Proteomes" id="UP000029046">
    <property type="component" value="Unassembled WGS sequence"/>
</dbReference>
<proteinExistence type="inferred from homology"/>
<evidence type="ECO:0000256" key="4">
    <source>
        <dbReference type="ARBA" id="ARBA00022729"/>
    </source>
</evidence>
<dbReference type="InterPro" id="IPR057739">
    <property type="entry name" value="Glyco_hydro_29_N"/>
</dbReference>
<keyword evidence="6 9" id="KW-0326">Glycosidase</keyword>
<feature type="domain" description="Glycoside hydrolase family 29 N-terminal" evidence="8">
    <location>
        <begin position="13"/>
        <end position="335"/>
    </location>
</feature>
<dbReference type="Gene3D" id="3.20.20.80">
    <property type="entry name" value="Glycosidases"/>
    <property type="match status" value="1"/>
</dbReference>
<dbReference type="SMART" id="SM00812">
    <property type="entry name" value="Alpha_L_fucos"/>
    <property type="match status" value="1"/>
</dbReference>
<keyword evidence="10" id="KW-1185">Reference proteome</keyword>
<evidence type="ECO:0000256" key="7">
    <source>
        <dbReference type="PIRSR" id="PIRSR001092-1"/>
    </source>
</evidence>
<dbReference type="PIRSF" id="PIRSF001092">
    <property type="entry name" value="Alpha-L-fucosidase"/>
    <property type="match status" value="1"/>
</dbReference>
<dbReference type="InterPro" id="IPR016286">
    <property type="entry name" value="FUC_metazoa-typ"/>
</dbReference>
<comment type="caution">
    <text evidence="9">The sequence shown here is derived from an EMBL/GenBank/DDBJ whole genome shotgun (WGS) entry which is preliminary data.</text>
</comment>
<evidence type="ECO:0000256" key="3">
    <source>
        <dbReference type="ARBA" id="ARBA00012662"/>
    </source>
</evidence>
<evidence type="ECO:0000256" key="5">
    <source>
        <dbReference type="ARBA" id="ARBA00022801"/>
    </source>
</evidence>
<feature type="site" description="May be important for catalysis" evidence="7">
    <location>
        <position position="269"/>
    </location>
</feature>
<dbReference type="PANTHER" id="PTHR10030">
    <property type="entry name" value="ALPHA-L-FUCOSIDASE"/>
    <property type="match status" value="1"/>
</dbReference>
<organism evidence="9 10">
    <name type="scientific">Bifidobacterium pullorum subsp. gallinarum</name>
    <dbReference type="NCBI Taxonomy" id="78344"/>
    <lineage>
        <taxon>Bacteria</taxon>
        <taxon>Bacillati</taxon>
        <taxon>Actinomycetota</taxon>
        <taxon>Actinomycetes</taxon>
        <taxon>Bifidobacteriales</taxon>
        <taxon>Bifidobacteriaceae</taxon>
        <taxon>Bifidobacterium</taxon>
    </lineage>
</organism>
<dbReference type="SUPFAM" id="SSF51445">
    <property type="entry name" value="(Trans)glycosidases"/>
    <property type="match status" value="1"/>
</dbReference>
<gene>
    <name evidence="9" type="ORF">BIGA_0681</name>
</gene>
<dbReference type="GO" id="GO:0016139">
    <property type="term" value="P:glycoside catabolic process"/>
    <property type="evidence" value="ECO:0007669"/>
    <property type="project" value="TreeGrafter"/>
</dbReference>
<evidence type="ECO:0000313" key="9">
    <source>
        <dbReference type="EMBL" id="KFI61248.1"/>
    </source>
</evidence>
<dbReference type="GO" id="GO:0006004">
    <property type="term" value="P:fucose metabolic process"/>
    <property type="evidence" value="ECO:0007669"/>
    <property type="project" value="InterPro"/>
</dbReference>
<dbReference type="PANTHER" id="PTHR10030:SF37">
    <property type="entry name" value="ALPHA-L-FUCOSIDASE-RELATED"/>
    <property type="match status" value="1"/>
</dbReference>
<comment type="function">
    <text evidence="1">Alpha-L-fucosidase is responsible for hydrolyzing the alpha-1,6-linked fucose joined to the reducing-end N-acetylglucosamine of the carbohydrate moieties of glycoproteins.</text>
</comment>
<dbReference type="PRINTS" id="PR00741">
    <property type="entry name" value="GLHYDRLASE29"/>
</dbReference>
<dbReference type="Pfam" id="PF01120">
    <property type="entry name" value="Alpha_L_fucos"/>
    <property type="match status" value="1"/>
</dbReference>
<evidence type="ECO:0000256" key="2">
    <source>
        <dbReference type="ARBA" id="ARBA00007951"/>
    </source>
</evidence>
<evidence type="ECO:0000259" key="8">
    <source>
        <dbReference type="Pfam" id="PF01120"/>
    </source>
</evidence>
<dbReference type="eggNOG" id="COG3669">
    <property type="taxonomic scope" value="Bacteria"/>
</dbReference>
<sequence length="436" mass="50031">MFVFDRDAYERRVTWYRHARFGMFLHWGLYAIPARGEWIRSVEQMPEEPYRRYFEEFNPVDFDARRWARAAKEAGMQYVVLTAKHHDGFCLFDSQYTDWKSTNTPFGRDIVREFVDAVRAEGLRVGLYYSLLDWHHPDYPHRHDANHPDRNNESVSDEGRDFDRYLDYMHAQVRELCTNYGKIDVLWFDFSYDNLRGEAWRGTELMHMVRSLQPDVIVDNRLEVSGEGYGSLAAGEPTPYHGDFVSPEQMIPPNGIQDVHGNDLAWEACVTMNGSWGYTADDHAFKPAPMLIRKLVECVSKGGNMLLNVGPDARGRFPKQSVEILSQIGAWMDENHDSIYGCGRSDLPKPEYGRITANAETKTLYFHVYENSIGALPLIGVRKEQIDSIRYLASGAEVPISTSWTHSDYPDIVFADLGADPVLPDPVDTVLAVKLR</sequence>
<keyword evidence="4" id="KW-0732">Signal</keyword>
<keyword evidence="5 9" id="KW-0378">Hydrolase</keyword>
<dbReference type="RefSeq" id="WP_193345851.1">
    <property type="nucleotide sequence ID" value="NZ_JGYX01000002.1"/>
</dbReference>
<evidence type="ECO:0000313" key="10">
    <source>
        <dbReference type="Proteomes" id="UP000029046"/>
    </source>
</evidence>
<dbReference type="InterPro" id="IPR017853">
    <property type="entry name" value="GH"/>
</dbReference>
<dbReference type="EMBL" id="JGYX01000002">
    <property type="protein sequence ID" value="KFI61248.1"/>
    <property type="molecule type" value="Genomic_DNA"/>
</dbReference>
<protein>
    <recommendedName>
        <fullName evidence="3">alpha-L-fucosidase</fullName>
        <ecNumber evidence="3">3.2.1.51</ecNumber>
    </recommendedName>
</protein>
<evidence type="ECO:0000256" key="6">
    <source>
        <dbReference type="ARBA" id="ARBA00023295"/>
    </source>
</evidence>
<dbReference type="AlphaFoldDB" id="A0A087AR48"/>
<dbReference type="GO" id="GO:0005764">
    <property type="term" value="C:lysosome"/>
    <property type="evidence" value="ECO:0007669"/>
    <property type="project" value="TreeGrafter"/>
</dbReference>
<reference evidence="9 10" key="1">
    <citation type="submission" date="2014-03" db="EMBL/GenBank/DDBJ databases">
        <title>Genomics of Bifidobacteria.</title>
        <authorList>
            <person name="Ventura M."/>
            <person name="Milani C."/>
            <person name="Lugli G.A."/>
        </authorList>
    </citation>
    <scope>NUCLEOTIDE SEQUENCE [LARGE SCALE GENOMIC DNA]</scope>
    <source>
        <strain evidence="9 10">LMG 11586</strain>
    </source>
</reference>
<dbReference type="GO" id="GO:0004560">
    <property type="term" value="F:alpha-L-fucosidase activity"/>
    <property type="evidence" value="ECO:0007669"/>
    <property type="project" value="UniProtKB-EC"/>
</dbReference>
<evidence type="ECO:0000256" key="1">
    <source>
        <dbReference type="ARBA" id="ARBA00004071"/>
    </source>
</evidence>
<dbReference type="InterPro" id="IPR000933">
    <property type="entry name" value="Glyco_hydro_29"/>
</dbReference>